<name>A0A0A0YPX7_9CAUD</name>
<evidence type="ECO:0000313" key="1">
    <source>
        <dbReference type="EMBL" id="AIX12419.1"/>
    </source>
</evidence>
<sequence length="471" mass="51909">MAQITWRNIDAPDLTGIARLQQVGAQSIRDALSGLLAPVQRQQELSNINFNTARTQNTAALQNELLGFTDPASLEAARQQFAADNLRSRFGAAVDQSAINQILATRPGQLRQDISGQIQLENLQKEQASQPYENQFYSLLASNPNQAEAFLRQNEANFANARQLYGDLTNRRQQLAELGLRQAQLAESRATRASANAERKLAAEERIGLRNYAQELNQWVLDNPDKPIGAKAAELQKKFNVNPVTGNQVATAVSQNISTLGAPTPEQATIIQNQSVLNKEAADQYKQDAIQEVNAAFLSSGIDPTVFNLQDDKKTKADDVIKSFQSRLSDPDEATEAYTRIKKKYPNATPATVGYIMEQSLSPNWFTDGVSISFGTVERNAEQAKKTASNAAAKQALTDALRLVDKSQESLLKEANAPLIEFQRKLPRANISGTPVESFQPVVPDYSGQRQQLRKFLEDTLGNPKVNKSTR</sequence>
<dbReference type="Proteomes" id="UP000030324">
    <property type="component" value="Segment"/>
</dbReference>
<dbReference type="GeneID" id="24724597"/>
<accession>A0A0A0YPX7</accession>
<dbReference type="OrthoDB" id="3795at10239"/>
<dbReference type="EMBL" id="KM236242">
    <property type="protein sequence ID" value="AIX12419.1"/>
    <property type="molecule type" value="Genomic_DNA"/>
</dbReference>
<dbReference type="KEGG" id="vg:24724597"/>
<dbReference type="RefSeq" id="YP_009152161.1">
    <property type="nucleotide sequence ID" value="NC_027381.1"/>
</dbReference>
<keyword evidence="2" id="KW-1185">Reference proteome</keyword>
<organism evidence="1 2">
    <name type="scientific">Escherichia phage Pollock</name>
    <dbReference type="NCBI Taxonomy" id="1540097"/>
    <lineage>
        <taxon>Viruses</taxon>
        <taxon>Duplodnaviria</taxon>
        <taxon>Heunggongvirae</taxon>
        <taxon>Uroviricota</taxon>
        <taxon>Caudoviricetes</taxon>
        <taxon>Schitoviridae</taxon>
        <taxon>Humphriesvirinae</taxon>
        <taxon>Pollockvirus</taxon>
        <taxon>Pollockvirus pollock</taxon>
    </lineage>
</organism>
<evidence type="ECO:0000313" key="2">
    <source>
        <dbReference type="Proteomes" id="UP000030324"/>
    </source>
</evidence>
<reference evidence="1 2" key="1">
    <citation type="journal article" date="2015" name="Genome Announc.">
        <title>Complete Genome Sequence of Enterotoxigenic Escherichia coli N4-Like Podophage Pollock.</title>
        <authorList>
            <person name="Patel R.S."/>
            <person name="Lessor L.E."/>
            <person name="Hernandez A.C."/>
            <person name="Kuty Everett G.F."/>
        </authorList>
    </citation>
    <scope>NUCLEOTIDE SEQUENCE [LARGE SCALE GENOMIC DNA]</scope>
</reference>
<proteinExistence type="predicted"/>
<gene>
    <name evidence="1" type="ORF">CPT_Pollock60</name>
</gene>
<protein>
    <submittedName>
        <fullName evidence="1">Uncharacterized protein</fullName>
    </submittedName>
</protein>